<reference evidence="2" key="1">
    <citation type="submission" date="2023-03" db="EMBL/GenBank/DDBJ databases">
        <title>Actinorhabdospora filicis NBRC 111898.</title>
        <authorList>
            <person name="Ichikawa N."/>
            <person name="Sato H."/>
            <person name="Tonouchi N."/>
        </authorList>
    </citation>
    <scope>NUCLEOTIDE SEQUENCE</scope>
    <source>
        <strain evidence="2">NBRC 111898</strain>
    </source>
</reference>
<sequence length="62" mass="6314">MVLRMSIVDTSNTVFLQSVCYMEGGSPGGTEVGCPLARADDSARGARGWGPSRAGKDLGGPA</sequence>
<dbReference type="EMBL" id="BSTX01000010">
    <property type="protein sequence ID" value="GLZ82127.1"/>
    <property type="molecule type" value="Genomic_DNA"/>
</dbReference>
<feature type="region of interest" description="Disordered" evidence="1">
    <location>
        <begin position="41"/>
        <end position="62"/>
    </location>
</feature>
<accession>A0A9W6SUN1</accession>
<gene>
    <name evidence="2" type="ORF">Afil01_69340</name>
</gene>
<dbReference type="Proteomes" id="UP001165079">
    <property type="component" value="Unassembled WGS sequence"/>
</dbReference>
<keyword evidence="3" id="KW-1185">Reference proteome</keyword>
<comment type="caution">
    <text evidence="2">The sequence shown here is derived from an EMBL/GenBank/DDBJ whole genome shotgun (WGS) entry which is preliminary data.</text>
</comment>
<protein>
    <submittedName>
        <fullName evidence="2">Uncharacterized protein</fullName>
    </submittedName>
</protein>
<organism evidence="2 3">
    <name type="scientific">Actinorhabdospora filicis</name>
    <dbReference type="NCBI Taxonomy" id="1785913"/>
    <lineage>
        <taxon>Bacteria</taxon>
        <taxon>Bacillati</taxon>
        <taxon>Actinomycetota</taxon>
        <taxon>Actinomycetes</taxon>
        <taxon>Micromonosporales</taxon>
        <taxon>Micromonosporaceae</taxon>
        <taxon>Actinorhabdospora</taxon>
    </lineage>
</organism>
<evidence type="ECO:0000313" key="2">
    <source>
        <dbReference type="EMBL" id="GLZ82127.1"/>
    </source>
</evidence>
<dbReference type="AlphaFoldDB" id="A0A9W6SUN1"/>
<evidence type="ECO:0000256" key="1">
    <source>
        <dbReference type="SAM" id="MobiDB-lite"/>
    </source>
</evidence>
<evidence type="ECO:0000313" key="3">
    <source>
        <dbReference type="Proteomes" id="UP001165079"/>
    </source>
</evidence>
<proteinExistence type="predicted"/>
<name>A0A9W6SUN1_9ACTN</name>